<dbReference type="GeneID" id="5437233"/>
<dbReference type="OrthoDB" id="4357148at2759"/>
<gene>
    <name evidence="2" type="ORF">BCIN_11g01340</name>
</gene>
<protein>
    <submittedName>
        <fullName evidence="2">Uncharacterized protein</fullName>
    </submittedName>
</protein>
<evidence type="ECO:0000256" key="1">
    <source>
        <dbReference type="SAM" id="MobiDB-lite"/>
    </source>
</evidence>
<dbReference type="EMBL" id="CP009815">
    <property type="protein sequence ID" value="ATZ54801.1"/>
    <property type="molecule type" value="Genomic_DNA"/>
</dbReference>
<proteinExistence type="predicted"/>
<name>A0A384JW97_BOTFB</name>
<dbReference type="AlphaFoldDB" id="A0A384JW97"/>
<evidence type="ECO:0000313" key="3">
    <source>
        <dbReference type="Proteomes" id="UP000001798"/>
    </source>
</evidence>
<organism evidence="2 3">
    <name type="scientific">Botryotinia fuckeliana (strain B05.10)</name>
    <name type="common">Noble rot fungus</name>
    <name type="synonym">Botrytis cinerea</name>
    <dbReference type="NCBI Taxonomy" id="332648"/>
    <lineage>
        <taxon>Eukaryota</taxon>
        <taxon>Fungi</taxon>
        <taxon>Dikarya</taxon>
        <taxon>Ascomycota</taxon>
        <taxon>Pezizomycotina</taxon>
        <taxon>Leotiomycetes</taxon>
        <taxon>Helotiales</taxon>
        <taxon>Sclerotiniaceae</taxon>
        <taxon>Botrytis</taxon>
    </lineage>
</organism>
<dbReference type="VEuPathDB" id="FungiDB:Bcin11g01340"/>
<dbReference type="KEGG" id="bfu:BCIN_11g01340"/>
<evidence type="ECO:0000313" key="2">
    <source>
        <dbReference type="EMBL" id="ATZ54801.1"/>
    </source>
</evidence>
<accession>A0A384JW97</accession>
<feature type="region of interest" description="Disordered" evidence="1">
    <location>
        <begin position="1"/>
        <end position="86"/>
    </location>
</feature>
<keyword evidence="3" id="KW-1185">Reference proteome</keyword>
<dbReference type="Proteomes" id="UP000001798">
    <property type="component" value="Chromosome 11"/>
</dbReference>
<feature type="compositionally biased region" description="Polar residues" evidence="1">
    <location>
        <begin position="1"/>
        <end position="15"/>
    </location>
</feature>
<reference evidence="2 3" key="2">
    <citation type="journal article" date="2012" name="Eukaryot. Cell">
        <title>Genome update of Botrytis cinerea strains B05.10 and T4.</title>
        <authorList>
            <person name="Staats M."/>
            <person name="van Kan J.A."/>
        </authorList>
    </citation>
    <scope>NUCLEOTIDE SEQUENCE [LARGE SCALE GENOMIC DNA]</scope>
    <source>
        <strain evidence="2 3">B05.10</strain>
    </source>
</reference>
<reference evidence="2 3" key="1">
    <citation type="journal article" date="2011" name="PLoS Genet.">
        <title>Genomic analysis of the necrotrophic fungal pathogens Sclerotinia sclerotiorum and Botrytis cinerea.</title>
        <authorList>
            <person name="Amselem J."/>
            <person name="Cuomo C.A."/>
            <person name="van Kan J.A."/>
            <person name="Viaud M."/>
            <person name="Benito E.P."/>
            <person name="Couloux A."/>
            <person name="Coutinho P.M."/>
            <person name="de Vries R.P."/>
            <person name="Dyer P.S."/>
            <person name="Fillinger S."/>
            <person name="Fournier E."/>
            <person name="Gout L."/>
            <person name="Hahn M."/>
            <person name="Kohn L."/>
            <person name="Lapalu N."/>
            <person name="Plummer K.M."/>
            <person name="Pradier J.M."/>
            <person name="Quevillon E."/>
            <person name="Sharon A."/>
            <person name="Simon A."/>
            <person name="ten Have A."/>
            <person name="Tudzynski B."/>
            <person name="Tudzynski P."/>
            <person name="Wincker P."/>
            <person name="Andrew M."/>
            <person name="Anthouard V."/>
            <person name="Beever R.E."/>
            <person name="Beffa R."/>
            <person name="Benoit I."/>
            <person name="Bouzid O."/>
            <person name="Brault B."/>
            <person name="Chen Z."/>
            <person name="Choquer M."/>
            <person name="Collemare J."/>
            <person name="Cotton P."/>
            <person name="Danchin E.G."/>
            <person name="Da Silva C."/>
            <person name="Gautier A."/>
            <person name="Giraud C."/>
            <person name="Giraud T."/>
            <person name="Gonzalez C."/>
            <person name="Grossetete S."/>
            <person name="Guldener U."/>
            <person name="Henrissat B."/>
            <person name="Howlett B.J."/>
            <person name="Kodira C."/>
            <person name="Kretschmer M."/>
            <person name="Lappartient A."/>
            <person name="Leroch M."/>
            <person name="Levis C."/>
            <person name="Mauceli E."/>
            <person name="Neuveglise C."/>
            <person name="Oeser B."/>
            <person name="Pearson M."/>
            <person name="Poulain J."/>
            <person name="Poussereau N."/>
            <person name="Quesneville H."/>
            <person name="Rascle C."/>
            <person name="Schumacher J."/>
            <person name="Segurens B."/>
            <person name="Sexton A."/>
            <person name="Silva E."/>
            <person name="Sirven C."/>
            <person name="Soanes D.M."/>
            <person name="Talbot N.J."/>
            <person name="Templeton M."/>
            <person name="Yandava C."/>
            <person name="Yarden O."/>
            <person name="Zeng Q."/>
            <person name="Rollins J.A."/>
            <person name="Lebrun M.H."/>
            <person name="Dickman M."/>
        </authorList>
    </citation>
    <scope>NUCLEOTIDE SEQUENCE [LARGE SCALE GENOMIC DNA]</scope>
    <source>
        <strain evidence="2 3">B05.10</strain>
    </source>
</reference>
<reference evidence="2 3" key="3">
    <citation type="journal article" date="2017" name="Mol. Plant Pathol.">
        <title>A gapless genome sequence of the fungus Botrytis cinerea.</title>
        <authorList>
            <person name="Van Kan J.A."/>
            <person name="Stassen J.H."/>
            <person name="Mosbach A."/>
            <person name="Van Der Lee T.A."/>
            <person name="Faino L."/>
            <person name="Farmer A.D."/>
            <person name="Papasotiriou D.G."/>
            <person name="Zhou S."/>
            <person name="Seidl M.F."/>
            <person name="Cottam E."/>
            <person name="Edel D."/>
            <person name="Hahn M."/>
            <person name="Schwartz D.C."/>
            <person name="Dietrich R.A."/>
            <person name="Widdison S."/>
            <person name="Scalliet G."/>
        </authorList>
    </citation>
    <scope>NUCLEOTIDE SEQUENCE [LARGE SCALE GENOMIC DNA]</scope>
    <source>
        <strain evidence="2 3">B05.10</strain>
    </source>
</reference>
<sequence>MSSSGIPQGNPTDNDYVSRPGHKHDPIQVQSDGAPIEGETADNVPVAKTNIIDDKTRHAAKSAETYREPGDNEGLPQNDGRSAIAQ</sequence>
<dbReference type="RefSeq" id="XP_024551624.1">
    <property type="nucleotide sequence ID" value="XM_024695828.1"/>
</dbReference>